<keyword evidence="11" id="KW-0520">NAD</keyword>
<evidence type="ECO:0000313" key="20">
    <source>
        <dbReference type="RefSeq" id="XP_013406956.1"/>
    </source>
</evidence>
<evidence type="ECO:0000256" key="3">
    <source>
        <dbReference type="ARBA" id="ARBA00022505"/>
    </source>
</evidence>
<dbReference type="InterPro" id="IPR001041">
    <property type="entry name" value="2Fe-2S_ferredoxin-type"/>
</dbReference>
<keyword evidence="3 15" id="KW-0500">Molybdenum</keyword>
<accession>A0A1S3J9R6</accession>
<dbReference type="InterPro" id="IPR006058">
    <property type="entry name" value="2Fe2S_fd_BS"/>
</dbReference>
<feature type="binding site" evidence="15">
    <location>
        <position position="771"/>
    </location>
    <ligand>
        <name>Mo-molybdopterin</name>
        <dbReference type="ChEBI" id="CHEBI:71302"/>
    </ligand>
    <ligandPart>
        <name>Mo</name>
        <dbReference type="ChEBI" id="CHEBI:28685"/>
    </ligandPart>
</feature>
<dbReference type="KEGG" id="lak:106171242"/>
<dbReference type="OMA" id="GPKTREP"/>
<dbReference type="SUPFAM" id="SSF47741">
    <property type="entry name" value="CO dehydrogenase ISP C-domain like"/>
    <property type="match status" value="1"/>
</dbReference>
<evidence type="ECO:0000313" key="19">
    <source>
        <dbReference type="RefSeq" id="XP_013406955.1"/>
    </source>
</evidence>
<dbReference type="STRING" id="7574.A0A1S3J9R6"/>
<reference evidence="19 20" key="1">
    <citation type="submission" date="2025-04" db="UniProtKB">
        <authorList>
            <consortium name="RefSeq"/>
        </authorList>
    </citation>
    <scope>IDENTIFICATION</scope>
    <source>
        <tissue evidence="19 20">Gonads</tissue>
    </source>
</reference>
<comment type="cofactor">
    <cofactor evidence="1 14">
        <name>FAD</name>
        <dbReference type="ChEBI" id="CHEBI:57692"/>
    </cofactor>
</comment>
<dbReference type="GO" id="GO:0071949">
    <property type="term" value="F:FAD binding"/>
    <property type="evidence" value="ECO:0007669"/>
    <property type="project" value="InterPro"/>
</dbReference>
<evidence type="ECO:0000256" key="5">
    <source>
        <dbReference type="ARBA" id="ARBA00022714"/>
    </source>
</evidence>
<dbReference type="InterPro" id="IPR016169">
    <property type="entry name" value="FAD-bd_PCMH_sub2"/>
</dbReference>
<dbReference type="InterPro" id="IPR036010">
    <property type="entry name" value="2Fe-2S_ferredoxin-like_sf"/>
</dbReference>
<evidence type="ECO:0000256" key="1">
    <source>
        <dbReference type="ARBA" id="ARBA00001974"/>
    </source>
</evidence>
<dbReference type="SMART" id="SM01092">
    <property type="entry name" value="CO_deh_flav_C"/>
    <property type="match status" value="1"/>
</dbReference>
<dbReference type="InterPro" id="IPR036856">
    <property type="entry name" value="Ald_Oxase/Xan_DH_a/b_sf"/>
</dbReference>
<organism evidence="18 20">
    <name type="scientific">Lingula anatina</name>
    <name type="common">Brachiopod</name>
    <name type="synonym">Lingula unguis</name>
    <dbReference type="NCBI Taxonomy" id="7574"/>
    <lineage>
        <taxon>Eukaryota</taxon>
        <taxon>Metazoa</taxon>
        <taxon>Spiralia</taxon>
        <taxon>Lophotrochozoa</taxon>
        <taxon>Brachiopoda</taxon>
        <taxon>Linguliformea</taxon>
        <taxon>Lingulata</taxon>
        <taxon>Lingulida</taxon>
        <taxon>Linguloidea</taxon>
        <taxon>Lingulidae</taxon>
        <taxon>Lingula</taxon>
    </lineage>
</organism>
<comment type="cofactor">
    <cofactor evidence="15">
        <name>Mo-molybdopterin</name>
        <dbReference type="ChEBI" id="CHEBI:71302"/>
    </cofactor>
    <text evidence="15">Binds 1 Mo-molybdopterin (Mo-MPT) cofactor per subunit.</text>
</comment>
<dbReference type="PANTHER" id="PTHR11908:SF132">
    <property type="entry name" value="ALDEHYDE OXIDASE 1-RELATED"/>
    <property type="match status" value="1"/>
</dbReference>
<dbReference type="Pfam" id="PF00111">
    <property type="entry name" value="Fer2"/>
    <property type="match status" value="1"/>
</dbReference>
<dbReference type="InterPro" id="IPR036318">
    <property type="entry name" value="FAD-bd_PCMH-like_sf"/>
</dbReference>
<keyword evidence="5 15" id="KW-0001">2Fe-2S</keyword>
<keyword evidence="9 15" id="KW-0408">Iron</keyword>
<feature type="active site" description="Proton acceptor" evidence="13">
    <location>
        <position position="1252"/>
    </location>
</feature>
<dbReference type="FunFam" id="3.10.20.30:FF:000012">
    <property type="entry name" value="Xanthine dehydrogenase/oxidase"/>
    <property type="match status" value="1"/>
</dbReference>
<protein>
    <submittedName>
        <fullName evidence="19 20">Xanthine dehydrogenase isoform X1</fullName>
    </submittedName>
</protein>
<comment type="similarity">
    <text evidence="2">Belongs to the xanthine dehydrogenase family.</text>
</comment>
<dbReference type="InterPro" id="IPR012675">
    <property type="entry name" value="Beta-grasp_dom_sf"/>
</dbReference>
<dbReference type="Gene3D" id="3.10.20.30">
    <property type="match status" value="1"/>
</dbReference>
<dbReference type="Gene3D" id="3.30.390.50">
    <property type="entry name" value="CO dehydrogenase flavoprotein, C-terminal domain"/>
    <property type="match status" value="1"/>
</dbReference>
<dbReference type="SUPFAM" id="SSF54292">
    <property type="entry name" value="2Fe-2S ferredoxin-like"/>
    <property type="match status" value="1"/>
</dbReference>
<dbReference type="InterPro" id="IPR002888">
    <property type="entry name" value="2Fe-2S-bd"/>
</dbReference>
<feature type="binding site" evidence="15">
    <location>
        <position position="1078"/>
    </location>
    <ligand>
        <name>Mo-molybdopterin</name>
        <dbReference type="ChEBI" id="CHEBI:71302"/>
    </ligand>
    <ligandPart>
        <name>Mo</name>
        <dbReference type="ChEBI" id="CHEBI:28685"/>
    </ligandPart>
</feature>
<dbReference type="FunFam" id="3.90.1170.50:FF:000001">
    <property type="entry name" value="Aldehyde oxidase 1"/>
    <property type="match status" value="1"/>
</dbReference>
<dbReference type="InterPro" id="IPR008274">
    <property type="entry name" value="AldOxase/xan_DH_MoCoBD1"/>
</dbReference>
<feature type="binding site" evidence="15">
    <location>
        <position position="96"/>
    </location>
    <ligand>
        <name>[2Fe-2S] cluster</name>
        <dbReference type="ChEBI" id="CHEBI:190135"/>
        <label>1</label>
    </ligand>
</feature>
<evidence type="ECO:0000256" key="15">
    <source>
        <dbReference type="PIRSR" id="PIRSR000127-3"/>
    </source>
</evidence>
<evidence type="ECO:0000256" key="7">
    <source>
        <dbReference type="ARBA" id="ARBA00022827"/>
    </source>
</evidence>
<dbReference type="GeneID" id="106171242"/>
<dbReference type="GO" id="GO:0051537">
    <property type="term" value="F:2 iron, 2 sulfur cluster binding"/>
    <property type="evidence" value="ECO:0007669"/>
    <property type="project" value="UniProtKB-KW"/>
</dbReference>
<dbReference type="Pfam" id="PF01799">
    <property type="entry name" value="Fer2_2"/>
    <property type="match status" value="1"/>
</dbReference>
<evidence type="ECO:0000256" key="14">
    <source>
        <dbReference type="PIRSR" id="PIRSR000127-2"/>
    </source>
</evidence>
<dbReference type="FunFam" id="3.30.365.10:FF:000002">
    <property type="entry name" value="Xanthine dehydrogenase oxidase"/>
    <property type="match status" value="1"/>
</dbReference>
<comment type="cofactor">
    <cofactor evidence="12">
        <name>[2Fe-2S] cluster</name>
        <dbReference type="ChEBI" id="CHEBI:190135"/>
    </cofactor>
</comment>
<feature type="binding site" evidence="15">
    <location>
        <position position="121"/>
    </location>
    <ligand>
        <name>[2Fe-2S] cluster</name>
        <dbReference type="ChEBI" id="CHEBI:190135"/>
        <label>1</label>
    </ligand>
</feature>
<dbReference type="OrthoDB" id="8300278at2759"/>
<feature type="binding site" evidence="15">
    <location>
        <position position="198"/>
    </location>
    <ligand>
        <name>[2Fe-2S] cluster</name>
        <dbReference type="ChEBI" id="CHEBI:190135"/>
        <label>2</label>
    </ligand>
</feature>
<dbReference type="Gene3D" id="3.90.1170.50">
    <property type="entry name" value="Aldehyde oxidase/xanthine dehydrogenase, a/b hammerhead"/>
    <property type="match status" value="1"/>
</dbReference>
<dbReference type="InterPro" id="IPR016208">
    <property type="entry name" value="Ald_Oxase/xanthine_DH-like"/>
</dbReference>
<proteinExistence type="inferred from homology"/>
<keyword evidence="8" id="KW-0560">Oxidoreductase</keyword>
<dbReference type="InterPro" id="IPR016166">
    <property type="entry name" value="FAD-bd_PCMH"/>
</dbReference>
<dbReference type="InterPro" id="IPR005107">
    <property type="entry name" value="CO_DH_flav_C"/>
</dbReference>
<dbReference type="GO" id="GO:0005506">
    <property type="term" value="F:iron ion binding"/>
    <property type="evidence" value="ECO:0007669"/>
    <property type="project" value="InterPro"/>
</dbReference>
<evidence type="ECO:0000256" key="11">
    <source>
        <dbReference type="ARBA" id="ARBA00023027"/>
    </source>
</evidence>
<dbReference type="Gene3D" id="3.30.365.10">
    <property type="entry name" value="Aldehyde oxidase/xanthine dehydrogenase, molybdopterin binding domain"/>
    <property type="match status" value="4"/>
</dbReference>
<evidence type="ECO:0000256" key="9">
    <source>
        <dbReference type="ARBA" id="ARBA00023004"/>
    </source>
</evidence>
<dbReference type="InterPro" id="IPR000674">
    <property type="entry name" value="Ald_Oxase/Xan_DH_a/b"/>
</dbReference>
<dbReference type="SUPFAM" id="SSF55447">
    <property type="entry name" value="CO dehydrogenase flavoprotein C-terminal domain-like"/>
    <property type="match status" value="1"/>
</dbReference>
<dbReference type="InterPro" id="IPR036884">
    <property type="entry name" value="2Fe-2S-bd_dom_sf"/>
</dbReference>
<dbReference type="Pfam" id="PF02738">
    <property type="entry name" value="MoCoBD_1"/>
    <property type="match status" value="1"/>
</dbReference>
<keyword evidence="18" id="KW-1185">Reference proteome</keyword>
<dbReference type="Gene3D" id="1.10.150.120">
    <property type="entry name" value="[2Fe-2S]-binding domain"/>
    <property type="match status" value="1"/>
</dbReference>
<dbReference type="Gene3D" id="3.30.465.10">
    <property type="match status" value="1"/>
</dbReference>
<evidence type="ECO:0000256" key="6">
    <source>
        <dbReference type="ARBA" id="ARBA00022723"/>
    </source>
</evidence>
<evidence type="ECO:0000256" key="8">
    <source>
        <dbReference type="ARBA" id="ARBA00023002"/>
    </source>
</evidence>
<feature type="binding site" evidence="14">
    <location>
        <position position="434"/>
    </location>
    <ligand>
        <name>FAD</name>
        <dbReference type="ChEBI" id="CHEBI:57692"/>
    </ligand>
</feature>
<gene>
    <name evidence="19 20" type="primary">LOC106171242</name>
</gene>
<feature type="domain" description="FAD-binding PCMH-type" evidence="17">
    <location>
        <begin position="251"/>
        <end position="426"/>
    </location>
</feature>
<sequence>MSDRTSDTLRCPKCGTSHVPLQVSLGSGVYFGTCQSCGSEFKFKKSTQLESAISFKVNGTLCQVDNRFEAEMSLNEYIRTVLKLTGTKVMCNEGGCGSCHVTIAKYDPITKANKPQTINSCLWPVYGCHNLEITTVEGIGDKFSGYHPIQKALADGNGSQCGFCSPGMVMNMYSFLGGNPKPTKEQIEDAYDGNICRCTGYRPILDAMKTFAVDSTDHVIDIEDLSSRQCPKTGQACTGQCGPKSVKPVHLVLSTSQWLIPVNLLQLYQMVVQNKSKPTKLVLGNTAGGSYDVYIDLKSVPELYQYSKNAPVTIGSNFSLSALMEVLTEVATLPGYSYCSTLVIHLKRVANTSVRNAGGWAGNLMLKKNDPGFPSDVFVILETVGAVLNIASCQTQVVSRILLTDFLAIDMSQSVILNVVLPTMTVNDYVRTFKIQPRVQSSLAYVSAGFRFKVNNNTEYKIIQQPSIVFGGISSTFVHASQTEEYLTGKSLLDQKTLTGAYSTLANEISPMLEEGSPDYRKRLAVALFYKCVLSIVGEKAGARMRSGATKLIDQRPVSSGQQSFDTDPSKYPLNEPMPKVLARQQTAGEAMYILDQPAKPGQLYGAFVTSTEGNAKIASIDTAVAQNVPGFVRFISAKDIPGENDVMGKFGQQKEMLFVTDQVEYAGQAIGLVVADTLAHAEAAASAVQVNYTDVQPPIVTIEDAIAKKSFIEPFVDEFKLGDADAAVAGAPKKISGQIKMGPQYHVHMETQTSFAVPKEDGYDVYCSTQWIDLCQQACARVLGIQQNKIDVSVPRLGGAYGGKITRNSPVAAASALAAYVTRKPVHIHMSLGANMKMLGKRIPYVVNYEVGVTNDGKLLGIVVTYYANGGILANETAMPLQGYIDSVYNCPCWHIIPKGVKTNTPTATACRAPGSLEAIYWIEVIMEHVAKELGKDPLEVKQANFYKTGQLTPVKMPLTYCNIGPMVTAFAQSAEISKRKADVALFNKNNRWKKKGLSVVPLKWGTAWATANYNVLVTIMNGDGSVAVTHAGIESGQGINTKVVQVCAYELGIDISKVSVKAANSVVNANSITTGGSITSEINCKAVIECCKMLKTRMDPVRQKMVDPKWEDLVNKCFQENVDLCARYFVVPNSTYMWQYNVYGVTCAEVTVDVLTGERNIDRVDILEDCGDSMNPDIDVGQVEGGFVMGLGYWLLEDIKFDPKTGQNQSASTWSYHPPLCKDIPADFRIQLLKNAPNPLGVLGSKAVGEPPLCMSSAVLFAAKHAVEAARQELGNTNHFQLDVPATVEALQTACLVDPSQFTLQ</sequence>
<feature type="binding site" evidence="15">
    <location>
        <position position="164"/>
    </location>
    <ligand>
        <name>[2Fe-2S] cluster</name>
        <dbReference type="ChEBI" id="CHEBI:190135"/>
        <label>2</label>
    </ligand>
</feature>
<dbReference type="FunFam" id="3.30.365.10:FF:000001">
    <property type="entry name" value="Xanthine dehydrogenase oxidase"/>
    <property type="match status" value="1"/>
</dbReference>
<dbReference type="InterPro" id="IPR037165">
    <property type="entry name" value="AldOxase/xan_DH_Mopterin-bd_sf"/>
</dbReference>
<dbReference type="Proteomes" id="UP000085678">
    <property type="component" value="Unplaced"/>
</dbReference>
<feature type="binding site" evidence="15">
    <location>
        <position position="913"/>
    </location>
    <ligand>
        <name>Mo-molybdopterin</name>
        <dbReference type="ChEBI" id="CHEBI:71302"/>
    </ligand>
    <ligandPart>
        <name>Mo</name>
        <dbReference type="ChEBI" id="CHEBI:28685"/>
    </ligandPart>
</feature>
<dbReference type="PROSITE" id="PS00197">
    <property type="entry name" value="2FE2S_FER_1"/>
    <property type="match status" value="1"/>
</dbReference>
<dbReference type="Pfam" id="PF00941">
    <property type="entry name" value="FAD_binding_5"/>
    <property type="match status" value="1"/>
</dbReference>
<dbReference type="InterPro" id="IPR002346">
    <property type="entry name" value="Mopterin_DH_FAD-bd"/>
</dbReference>
<dbReference type="GO" id="GO:0016491">
    <property type="term" value="F:oxidoreductase activity"/>
    <property type="evidence" value="ECO:0007669"/>
    <property type="project" value="UniProtKB-KW"/>
</dbReference>
<evidence type="ECO:0000256" key="12">
    <source>
        <dbReference type="ARBA" id="ARBA00034078"/>
    </source>
</evidence>
<dbReference type="Pfam" id="PF03450">
    <property type="entry name" value="CO_deh_flav_C"/>
    <property type="match status" value="1"/>
</dbReference>
<dbReference type="SUPFAM" id="SSF54665">
    <property type="entry name" value="CO dehydrogenase molybdoprotein N-domain-like"/>
    <property type="match status" value="1"/>
</dbReference>
<dbReference type="RefSeq" id="XP_013406956.1">
    <property type="nucleotide sequence ID" value="XM_013551502.1"/>
</dbReference>
<dbReference type="SUPFAM" id="SSF56176">
    <property type="entry name" value="FAD-binding/transporter-associated domain-like"/>
    <property type="match status" value="1"/>
</dbReference>
<feature type="compositionally biased region" description="Polar residues" evidence="16">
    <location>
        <begin position="557"/>
        <end position="567"/>
    </location>
</feature>
<evidence type="ECO:0000256" key="13">
    <source>
        <dbReference type="PIRSR" id="PIRSR000127-1"/>
    </source>
</evidence>
<name>A0A1S3J9R6_LINAN</name>
<feature type="binding site" evidence="15">
    <location>
        <position position="91"/>
    </location>
    <ligand>
        <name>[2Fe-2S] cluster</name>
        <dbReference type="ChEBI" id="CHEBI:190135"/>
        <label>1</label>
    </ligand>
</feature>
<dbReference type="InterPro" id="IPR036683">
    <property type="entry name" value="CO_DH_flav_C_dom_sf"/>
</dbReference>
<evidence type="ECO:0000256" key="2">
    <source>
        <dbReference type="ARBA" id="ARBA00006849"/>
    </source>
</evidence>
<dbReference type="SUPFAM" id="SSF56003">
    <property type="entry name" value="Molybdenum cofactor-binding domain"/>
    <property type="match status" value="1"/>
</dbReference>
<comment type="cofactor">
    <cofactor evidence="15">
        <name>[2Fe-2S] cluster</name>
        <dbReference type="ChEBI" id="CHEBI:190135"/>
    </cofactor>
    <text evidence="15">Binds 2 [2Fe-2S] clusters.</text>
</comment>
<feature type="region of interest" description="Disordered" evidence="16">
    <location>
        <begin position="555"/>
        <end position="576"/>
    </location>
</feature>
<evidence type="ECO:0000313" key="18">
    <source>
        <dbReference type="Proteomes" id="UP000085678"/>
    </source>
</evidence>
<feature type="binding site" evidence="15">
    <location>
        <position position="99"/>
    </location>
    <ligand>
        <name>[2Fe-2S] cluster</name>
        <dbReference type="ChEBI" id="CHEBI:190135"/>
        <label>1</label>
    </ligand>
</feature>
<feature type="binding site" evidence="15">
    <location>
        <position position="196"/>
    </location>
    <ligand>
        <name>[2Fe-2S] cluster</name>
        <dbReference type="ChEBI" id="CHEBI:190135"/>
        <label>2</label>
    </ligand>
</feature>
<dbReference type="Pfam" id="PF20256">
    <property type="entry name" value="MoCoBD_2"/>
    <property type="match status" value="1"/>
</dbReference>
<dbReference type="PIRSF" id="PIRSF000127">
    <property type="entry name" value="Xanthine_DH"/>
    <property type="match status" value="1"/>
</dbReference>
<keyword evidence="6 15" id="KW-0479">Metal-binding</keyword>
<dbReference type="RefSeq" id="XP_013406955.1">
    <property type="nucleotide sequence ID" value="XM_013551501.1"/>
</dbReference>
<evidence type="ECO:0000256" key="4">
    <source>
        <dbReference type="ARBA" id="ARBA00022630"/>
    </source>
</evidence>
<evidence type="ECO:0000256" key="16">
    <source>
        <dbReference type="SAM" id="MobiDB-lite"/>
    </source>
</evidence>
<keyword evidence="7 14" id="KW-0274">FAD</keyword>
<feature type="binding site" evidence="15">
    <location>
        <position position="161"/>
    </location>
    <ligand>
        <name>[2Fe-2S] cluster</name>
        <dbReference type="ChEBI" id="CHEBI:190135"/>
        <label>2</label>
    </ligand>
</feature>
<dbReference type="PROSITE" id="PS51387">
    <property type="entry name" value="FAD_PCMH"/>
    <property type="match status" value="1"/>
</dbReference>
<dbReference type="SMART" id="SM01008">
    <property type="entry name" value="Ald_Xan_dh_C"/>
    <property type="match status" value="1"/>
</dbReference>
<evidence type="ECO:0000256" key="10">
    <source>
        <dbReference type="ARBA" id="ARBA00023014"/>
    </source>
</evidence>
<keyword evidence="10 15" id="KW-0411">Iron-sulfur</keyword>
<dbReference type="PANTHER" id="PTHR11908">
    <property type="entry name" value="XANTHINE DEHYDROGENASE"/>
    <property type="match status" value="1"/>
</dbReference>
<dbReference type="InterPro" id="IPR046867">
    <property type="entry name" value="AldOxase/xan_DH_MoCoBD2"/>
</dbReference>
<keyword evidence="4" id="KW-0285">Flavoprotein</keyword>
<evidence type="ECO:0000259" key="17">
    <source>
        <dbReference type="PROSITE" id="PS51387"/>
    </source>
</evidence>
<dbReference type="Pfam" id="PF01315">
    <property type="entry name" value="Ald_Xan_dh_C"/>
    <property type="match status" value="1"/>
</dbReference>